<comment type="caution">
    <text evidence="2">The sequence shown here is derived from an EMBL/GenBank/DDBJ whole genome shotgun (WGS) entry which is preliminary data.</text>
</comment>
<proteinExistence type="predicted"/>
<evidence type="ECO:0000313" key="2">
    <source>
        <dbReference type="EMBL" id="KAK8061011.1"/>
    </source>
</evidence>
<keyword evidence="3" id="KW-1185">Reference proteome</keyword>
<name>A0ABR1USG8_9PEZI</name>
<accession>A0ABR1USG8</accession>
<evidence type="ECO:0000313" key="3">
    <source>
        <dbReference type="Proteomes" id="UP001433268"/>
    </source>
</evidence>
<organism evidence="2 3">
    <name type="scientific">Apiospora hydei</name>
    <dbReference type="NCBI Taxonomy" id="1337664"/>
    <lineage>
        <taxon>Eukaryota</taxon>
        <taxon>Fungi</taxon>
        <taxon>Dikarya</taxon>
        <taxon>Ascomycota</taxon>
        <taxon>Pezizomycotina</taxon>
        <taxon>Sordariomycetes</taxon>
        <taxon>Xylariomycetidae</taxon>
        <taxon>Amphisphaeriales</taxon>
        <taxon>Apiosporaceae</taxon>
        <taxon>Apiospora</taxon>
    </lineage>
</organism>
<evidence type="ECO:0000256" key="1">
    <source>
        <dbReference type="SAM" id="MobiDB-lite"/>
    </source>
</evidence>
<dbReference type="GeneID" id="92052606"/>
<sequence length="97" mass="10439">MPGMAGLFRRLKKRGTEYIRSRTGDSNNASQVLKSGSRPGLSYFKKGNGGDGITKTTVVSVQRTRGGGDDASESEVELVNRSKESHNNFQNGFGEAV</sequence>
<gene>
    <name evidence="2" type="ORF">PG997_015232</name>
</gene>
<feature type="compositionally biased region" description="Polar residues" evidence="1">
    <location>
        <begin position="24"/>
        <end position="34"/>
    </location>
</feature>
<dbReference type="Proteomes" id="UP001433268">
    <property type="component" value="Unassembled WGS sequence"/>
</dbReference>
<dbReference type="EMBL" id="JAQQWN010000011">
    <property type="protein sequence ID" value="KAK8061011.1"/>
    <property type="molecule type" value="Genomic_DNA"/>
</dbReference>
<dbReference type="RefSeq" id="XP_066660431.1">
    <property type="nucleotide sequence ID" value="XM_066819546.1"/>
</dbReference>
<reference evidence="2 3" key="1">
    <citation type="submission" date="2023-01" db="EMBL/GenBank/DDBJ databases">
        <title>Analysis of 21 Apiospora genomes using comparative genomics revels a genus with tremendous synthesis potential of carbohydrate active enzymes and secondary metabolites.</title>
        <authorList>
            <person name="Sorensen T."/>
        </authorList>
    </citation>
    <scope>NUCLEOTIDE SEQUENCE [LARGE SCALE GENOMIC DNA]</scope>
    <source>
        <strain evidence="2 3">CBS 114990</strain>
    </source>
</reference>
<feature type="region of interest" description="Disordered" evidence="1">
    <location>
        <begin position="18"/>
        <end position="54"/>
    </location>
</feature>
<protein>
    <submittedName>
        <fullName evidence="2">Uncharacterized protein</fullName>
    </submittedName>
</protein>